<feature type="region of interest" description="Disordered" evidence="1">
    <location>
        <begin position="174"/>
        <end position="193"/>
    </location>
</feature>
<dbReference type="OrthoDB" id="3553547at2759"/>
<dbReference type="AlphaFoldDB" id="A0A9N9KS42"/>
<protein>
    <submittedName>
        <fullName evidence="2">Uncharacterized protein</fullName>
    </submittedName>
</protein>
<dbReference type="EMBL" id="CAJVRL010000044">
    <property type="protein sequence ID" value="CAG8951673.1"/>
    <property type="molecule type" value="Genomic_DNA"/>
</dbReference>
<accession>A0A9N9KS42</accession>
<name>A0A9N9KS42_9HELO</name>
<comment type="caution">
    <text evidence="2">The sequence shown here is derived from an EMBL/GenBank/DDBJ whole genome shotgun (WGS) entry which is preliminary data.</text>
</comment>
<evidence type="ECO:0000256" key="1">
    <source>
        <dbReference type="SAM" id="MobiDB-lite"/>
    </source>
</evidence>
<evidence type="ECO:0000313" key="3">
    <source>
        <dbReference type="Proteomes" id="UP000696280"/>
    </source>
</evidence>
<proteinExistence type="predicted"/>
<dbReference type="Proteomes" id="UP000696280">
    <property type="component" value="Unassembled WGS sequence"/>
</dbReference>
<organism evidence="2 3">
    <name type="scientific">Hymenoscyphus fraxineus</name>
    <dbReference type="NCBI Taxonomy" id="746836"/>
    <lineage>
        <taxon>Eukaryota</taxon>
        <taxon>Fungi</taxon>
        <taxon>Dikarya</taxon>
        <taxon>Ascomycota</taxon>
        <taxon>Pezizomycotina</taxon>
        <taxon>Leotiomycetes</taxon>
        <taxon>Helotiales</taxon>
        <taxon>Helotiaceae</taxon>
        <taxon>Hymenoscyphus</taxon>
    </lineage>
</organism>
<reference evidence="2" key="1">
    <citation type="submission" date="2021-07" db="EMBL/GenBank/DDBJ databases">
        <authorList>
            <person name="Durling M."/>
        </authorList>
    </citation>
    <scope>NUCLEOTIDE SEQUENCE</scope>
</reference>
<keyword evidence="3" id="KW-1185">Reference proteome</keyword>
<sequence length="327" mass="37238">METANCSVGKPITEDLRLVGLMQGLKAVAKLQQEISNTQIAFREKRREASLKREVVSESDAKFMREVQRLIASGEFPQFQELANDCQTARDALGPVEEEGIIAEQQLEGQIWTLQQAERRLYEEFECEFQIAARYSSPPSVDSSDYELPSNLRNYEGQFENDIIRHDENVSLSPSLKNPECASPSGEFEQPRSKGAVYPVPTFLGSEDKLEYDVWSDSEVTDTKCGESDNGQPKEYISDFSRKHYKSDLYINLLTDFASKRDRINKWLEKNALESRIEATSIFNILGEVLRLESEEMPSNWSQLVIAYWGLDAAAVSRRMEADSDEM</sequence>
<evidence type="ECO:0000313" key="2">
    <source>
        <dbReference type="EMBL" id="CAG8951673.1"/>
    </source>
</evidence>
<gene>
    <name evidence="2" type="ORF">HYFRA_00005473</name>
</gene>